<evidence type="ECO:0000313" key="7">
    <source>
        <dbReference type="EMBL" id="MBC5648888.1"/>
    </source>
</evidence>
<keyword evidence="5" id="KW-0067">ATP-binding</keyword>
<comment type="caution">
    <text evidence="7">The sequence shown here is derived from an EMBL/GenBank/DDBJ whole genome shotgun (WGS) entry which is preliminary data.</text>
</comment>
<dbReference type="Pfam" id="PF00294">
    <property type="entry name" value="PfkB"/>
    <property type="match status" value="1"/>
</dbReference>
<keyword evidence="4 7" id="KW-0418">Kinase</keyword>
<evidence type="ECO:0000256" key="4">
    <source>
        <dbReference type="ARBA" id="ARBA00022777"/>
    </source>
</evidence>
<comment type="similarity">
    <text evidence="1">Belongs to the carbohydrate kinase PfkB family.</text>
</comment>
<keyword evidence="8" id="KW-1185">Reference proteome</keyword>
<accession>A0ABR7EGJ2</accession>
<dbReference type="InterPro" id="IPR029056">
    <property type="entry name" value="Ribokinase-like"/>
</dbReference>
<dbReference type="Proteomes" id="UP000606889">
    <property type="component" value="Unassembled WGS sequence"/>
</dbReference>
<protein>
    <submittedName>
        <fullName evidence="7">Carbohydrate kinase</fullName>
    </submittedName>
</protein>
<keyword evidence="3" id="KW-0547">Nucleotide-binding</keyword>
<evidence type="ECO:0000256" key="5">
    <source>
        <dbReference type="ARBA" id="ARBA00022840"/>
    </source>
</evidence>
<feature type="domain" description="Carbohydrate kinase PfkB" evidence="6">
    <location>
        <begin position="11"/>
        <end position="316"/>
    </location>
</feature>
<dbReference type="PANTHER" id="PTHR43085:SF1">
    <property type="entry name" value="PSEUDOURIDINE KINASE-RELATED"/>
    <property type="match status" value="1"/>
</dbReference>
<evidence type="ECO:0000256" key="2">
    <source>
        <dbReference type="ARBA" id="ARBA00022679"/>
    </source>
</evidence>
<dbReference type="InterPro" id="IPR011611">
    <property type="entry name" value="PfkB_dom"/>
</dbReference>
<keyword evidence="2" id="KW-0808">Transferase</keyword>
<evidence type="ECO:0000256" key="1">
    <source>
        <dbReference type="ARBA" id="ARBA00010688"/>
    </source>
</evidence>
<dbReference type="GO" id="GO:0016301">
    <property type="term" value="F:kinase activity"/>
    <property type="evidence" value="ECO:0007669"/>
    <property type="project" value="UniProtKB-KW"/>
</dbReference>
<dbReference type="InterPro" id="IPR002173">
    <property type="entry name" value="Carboh/pur_kinase_PfkB_CS"/>
</dbReference>
<dbReference type="InterPro" id="IPR050306">
    <property type="entry name" value="PfkB_Carbo_kinase"/>
</dbReference>
<evidence type="ECO:0000313" key="8">
    <source>
        <dbReference type="Proteomes" id="UP000606889"/>
    </source>
</evidence>
<gene>
    <name evidence="7" type="ORF">H8S18_11115</name>
</gene>
<dbReference type="RefSeq" id="WP_186858347.1">
    <property type="nucleotide sequence ID" value="NZ_JACOON010000006.1"/>
</dbReference>
<dbReference type="EMBL" id="JACOON010000006">
    <property type="protein sequence ID" value="MBC5648888.1"/>
    <property type="molecule type" value="Genomic_DNA"/>
</dbReference>
<dbReference type="PANTHER" id="PTHR43085">
    <property type="entry name" value="HEXOKINASE FAMILY MEMBER"/>
    <property type="match status" value="1"/>
</dbReference>
<dbReference type="Gene3D" id="3.40.1190.20">
    <property type="match status" value="1"/>
</dbReference>
<name>A0ABR7EGJ2_9FIRM</name>
<dbReference type="SUPFAM" id="SSF53613">
    <property type="entry name" value="Ribokinase-like"/>
    <property type="match status" value="1"/>
</dbReference>
<evidence type="ECO:0000256" key="3">
    <source>
        <dbReference type="ARBA" id="ARBA00022741"/>
    </source>
</evidence>
<proteinExistence type="inferred from homology"/>
<evidence type="ECO:0000259" key="6">
    <source>
        <dbReference type="Pfam" id="PF00294"/>
    </source>
</evidence>
<dbReference type="CDD" id="cd01167">
    <property type="entry name" value="bac_FRK"/>
    <property type="match status" value="1"/>
</dbReference>
<dbReference type="PROSITE" id="PS00584">
    <property type="entry name" value="PFKB_KINASES_2"/>
    <property type="match status" value="1"/>
</dbReference>
<sequence length="329" mass="35883">MIDMEETNHTRDIVALGECLIDFVPLPAAEDGKLNFSGCPGGAPANVLACASRLGLDTAFIGKIGDDAFGRLLLDTIQNCGIDTAGMIVSKDYLTTLAFVTLDEQGDREFRFYRSQTADYMLREEEVDETVLAYSKIFHFGSVSMTKEPSRTTTMQMVKKAKEYGCMVSYDPNLREFLWDDLYEARKIISHMLHDADIVKLSGDELEFLTGTDTVTAGMEALCRKYSISCLVVTMGAEGSLCLCGGILVKRLSYKVITIDTVGAGDTFWGAFLYQVLRGGLDIKHPEEKKIAAALDFSNAAGAISTTRAGAIPAMPSLEEIRKLVGVEG</sequence>
<organism evidence="7 8">
    <name type="scientific">Christensenella tenuis</name>
    <dbReference type="NCBI Taxonomy" id="2763033"/>
    <lineage>
        <taxon>Bacteria</taxon>
        <taxon>Bacillati</taxon>
        <taxon>Bacillota</taxon>
        <taxon>Clostridia</taxon>
        <taxon>Christensenellales</taxon>
        <taxon>Christensenellaceae</taxon>
        <taxon>Christensenella</taxon>
    </lineage>
</organism>
<reference evidence="7 8" key="1">
    <citation type="submission" date="2020-08" db="EMBL/GenBank/DDBJ databases">
        <title>Genome public.</title>
        <authorList>
            <person name="Liu C."/>
            <person name="Sun Q."/>
        </authorList>
    </citation>
    <scope>NUCLEOTIDE SEQUENCE [LARGE SCALE GENOMIC DNA]</scope>
    <source>
        <strain evidence="7 8">NSJ-35</strain>
    </source>
</reference>